<dbReference type="EMBL" id="SDEE01000434">
    <property type="protein sequence ID" value="RXW16473.1"/>
    <property type="molecule type" value="Genomic_DNA"/>
</dbReference>
<dbReference type="AlphaFoldDB" id="A0A4Q2DA22"/>
<dbReference type="STRING" id="2316362.A0A4Q2DA22"/>
<evidence type="ECO:0000259" key="4">
    <source>
        <dbReference type="PROSITE" id="PS51164"/>
    </source>
</evidence>
<name>A0A4Q2DA22_9AGAR</name>
<organism evidence="5 6">
    <name type="scientific">Candolleomyces aberdarensis</name>
    <dbReference type="NCBI Taxonomy" id="2316362"/>
    <lineage>
        <taxon>Eukaryota</taxon>
        <taxon>Fungi</taxon>
        <taxon>Dikarya</taxon>
        <taxon>Basidiomycota</taxon>
        <taxon>Agaricomycotina</taxon>
        <taxon>Agaricomycetes</taxon>
        <taxon>Agaricomycetidae</taxon>
        <taxon>Agaricales</taxon>
        <taxon>Agaricineae</taxon>
        <taxon>Psathyrellaceae</taxon>
        <taxon>Candolleomyces</taxon>
    </lineage>
</organism>
<proteinExistence type="predicted"/>
<dbReference type="PANTHER" id="PTHR43662:SF3">
    <property type="entry name" value="DOMAIN PROTEIN, PUTATIVE (AFU_ORTHOLOGUE AFUA_6G11970)-RELATED"/>
    <property type="match status" value="1"/>
</dbReference>
<evidence type="ECO:0000313" key="6">
    <source>
        <dbReference type="Proteomes" id="UP000290288"/>
    </source>
</evidence>
<dbReference type="PANTHER" id="PTHR43662">
    <property type="match status" value="1"/>
</dbReference>
<feature type="signal peptide" evidence="3">
    <location>
        <begin position="1"/>
        <end position="18"/>
    </location>
</feature>
<feature type="chain" id="PRO_5020573165" description="CBM1 domain-containing protein" evidence="3">
    <location>
        <begin position="19"/>
        <end position="901"/>
    </location>
</feature>
<dbReference type="InterPro" id="IPR000254">
    <property type="entry name" value="CBD"/>
</dbReference>
<dbReference type="PROSITE" id="PS00562">
    <property type="entry name" value="CBM1_1"/>
    <property type="match status" value="1"/>
</dbReference>
<dbReference type="InterPro" id="IPR035971">
    <property type="entry name" value="CBD_sf"/>
</dbReference>
<evidence type="ECO:0000313" key="5">
    <source>
        <dbReference type="EMBL" id="RXW16473.1"/>
    </source>
</evidence>
<dbReference type="Pfam" id="PF00734">
    <property type="entry name" value="CBM_1"/>
    <property type="match status" value="1"/>
</dbReference>
<dbReference type="GO" id="GO:0030248">
    <property type="term" value="F:cellulose binding"/>
    <property type="evidence" value="ECO:0007669"/>
    <property type="project" value="InterPro"/>
</dbReference>
<dbReference type="Proteomes" id="UP000290288">
    <property type="component" value="Unassembled WGS sequence"/>
</dbReference>
<comment type="caution">
    <text evidence="5">The sequence shown here is derived from an EMBL/GenBank/DDBJ whole genome shotgun (WGS) entry which is preliminary data.</text>
</comment>
<feature type="region of interest" description="Disordered" evidence="2">
    <location>
        <begin position="845"/>
        <end position="866"/>
    </location>
</feature>
<dbReference type="SMART" id="SM00236">
    <property type="entry name" value="fCBD"/>
    <property type="match status" value="1"/>
</dbReference>
<dbReference type="Pfam" id="PF09362">
    <property type="entry name" value="DUF1996"/>
    <property type="match status" value="2"/>
</dbReference>
<gene>
    <name evidence="5" type="ORF">EST38_g9384</name>
</gene>
<keyword evidence="6" id="KW-1185">Reference proteome</keyword>
<dbReference type="PROSITE" id="PS51164">
    <property type="entry name" value="CBM1_2"/>
    <property type="match status" value="1"/>
</dbReference>
<reference evidence="5 6" key="1">
    <citation type="submission" date="2019-01" db="EMBL/GenBank/DDBJ databases">
        <title>Draft genome sequence of Psathyrella aberdarensis IHI B618.</title>
        <authorList>
            <person name="Buettner E."/>
            <person name="Kellner H."/>
        </authorList>
    </citation>
    <scope>NUCLEOTIDE SEQUENCE [LARGE SCALE GENOMIC DNA]</scope>
    <source>
        <strain evidence="5 6">IHI B618</strain>
    </source>
</reference>
<evidence type="ECO:0000256" key="3">
    <source>
        <dbReference type="SAM" id="SignalP"/>
    </source>
</evidence>
<sequence>MQWAALVALAALAPFADALLRFPCSQLVTQRFDPLVTPGQVSPHVHQIVGGNAFDIAMDASIDYAKTSTCTTCRFKEDASNYWTAVLYYKNPNGSYIRVPQMANQFTGSPSGGMTVYYIQPPGNQRVTSFPKGFRMIVGNPFLRNATGINRDSAVGRSITNRCFGANFGSDAQWPHPGTGPLDTIELPNRACAGGIRSNIFFPSCWNGKDLDPPDHHSHMAFPTGTVPRDGLFFMGGSCPASHPIRMPLLFIEIVWDTRQFNNNWPTDGSQPFIFSQGDPTGYGQHADYVFGWDGDSLQRAMDQCTDIGGVPESCRALTLVSDSQINNCKQAPRVEEAVEGRYLNTLPGCNPPQNGPAPATMPASCNAITSYLPLPTGTGPTTTVVNPQPTTTAAPQPSAPAGALIPKYAQCGGNGSRTYISQMKGQLLTDESRYLSYKKLYPPASVALTGIYLNEWGALISLAAIAPAAHALLRFPCSQLVTQRFDPLVTPGVVSPHVHQIIGGNAFDVKMDPNNDLPALSTCTTCKFKEDASNYWTAVMYFKHSNGSYIRVPQMANQFTGSPNGGMTVYYIQPSNNQKVTSFPKGFRMIVGDPMMRNGTKVDPNSAQGKAIGFRCWNANFGADNSYPHPNTGPLDTFDLPKKACAGGIRSNIFFPSCWNGKDLDPADHSSHMAYPTGAPPRDGLFFMGGSCPSSHPIRMPLLFLEIAWDTRQFNNMWPSSGQPFVLSQGDPTGFGQHADYVFGWQGDSLQRAMDRCTDLGGQPTGCRELTIVSDADMNRCTQKVRVDEVVEGRYLNALPGCNPVQNGPGPATMINGCTALSTYIGQPAGPTPTNPAPTTVVQPTPTAPTTTVVNPQPTAPAGPQAPKYGQCGGIGWTGATQCASGSTCQKLNDYYSQCL</sequence>
<dbReference type="GO" id="GO:0005975">
    <property type="term" value="P:carbohydrate metabolic process"/>
    <property type="evidence" value="ECO:0007669"/>
    <property type="project" value="InterPro"/>
</dbReference>
<accession>A0A4Q2DA22</accession>
<protein>
    <recommendedName>
        <fullName evidence="4">CBM1 domain-containing protein</fullName>
    </recommendedName>
</protein>
<keyword evidence="1 3" id="KW-0732">Signal</keyword>
<feature type="domain" description="CBM1" evidence="4">
    <location>
        <begin position="865"/>
        <end position="901"/>
    </location>
</feature>
<dbReference type="SUPFAM" id="SSF57180">
    <property type="entry name" value="Cellulose-binding domain"/>
    <property type="match status" value="1"/>
</dbReference>
<evidence type="ECO:0000256" key="1">
    <source>
        <dbReference type="ARBA" id="ARBA00022729"/>
    </source>
</evidence>
<dbReference type="InterPro" id="IPR018535">
    <property type="entry name" value="DUF1996"/>
</dbReference>
<dbReference type="OrthoDB" id="74764at2759"/>
<dbReference type="GO" id="GO:0005576">
    <property type="term" value="C:extracellular region"/>
    <property type="evidence" value="ECO:0007669"/>
    <property type="project" value="InterPro"/>
</dbReference>
<evidence type="ECO:0000256" key="2">
    <source>
        <dbReference type="SAM" id="MobiDB-lite"/>
    </source>
</evidence>